<comment type="subcellular location">
    <subcellularLocation>
        <location evidence="1">Chromosome</location>
        <location evidence="1">Centromere</location>
    </subcellularLocation>
</comment>
<dbReference type="InterPro" id="IPR005549">
    <property type="entry name" value="Kinetochore_Nuf2_N"/>
</dbReference>
<reference evidence="13" key="1">
    <citation type="journal article" date="2020" name="Cell">
        <title>Large-Scale Comparative Analyses of Tick Genomes Elucidate Their Genetic Diversity and Vector Capacities.</title>
        <authorList>
            <consortium name="Tick Genome and Microbiome Consortium (TIGMIC)"/>
            <person name="Jia N."/>
            <person name="Wang J."/>
            <person name="Shi W."/>
            <person name="Du L."/>
            <person name="Sun Y."/>
            <person name="Zhan W."/>
            <person name="Jiang J.F."/>
            <person name="Wang Q."/>
            <person name="Zhang B."/>
            <person name="Ji P."/>
            <person name="Bell-Sakyi L."/>
            <person name="Cui X.M."/>
            <person name="Yuan T.T."/>
            <person name="Jiang B.G."/>
            <person name="Yang W.F."/>
            <person name="Lam T.T."/>
            <person name="Chang Q.C."/>
            <person name="Ding S.J."/>
            <person name="Wang X.J."/>
            <person name="Zhu J.G."/>
            <person name="Ruan X.D."/>
            <person name="Zhao L."/>
            <person name="Wei J.T."/>
            <person name="Ye R.Z."/>
            <person name="Que T.C."/>
            <person name="Du C.H."/>
            <person name="Zhou Y.H."/>
            <person name="Cheng J.X."/>
            <person name="Dai P.F."/>
            <person name="Guo W.B."/>
            <person name="Han X.H."/>
            <person name="Huang E.J."/>
            <person name="Li L.F."/>
            <person name="Wei W."/>
            <person name="Gao Y.C."/>
            <person name="Liu J.Z."/>
            <person name="Shao H.Z."/>
            <person name="Wang X."/>
            <person name="Wang C.C."/>
            <person name="Yang T.C."/>
            <person name="Huo Q.B."/>
            <person name="Li W."/>
            <person name="Chen H.Y."/>
            <person name="Chen S.E."/>
            <person name="Zhou L.G."/>
            <person name="Ni X.B."/>
            <person name="Tian J.H."/>
            <person name="Sheng Y."/>
            <person name="Liu T."/>
            <person name="Pan Y.S."/>
            <person name="Xia L.Y."/>
            <person name="Li J."/>
            <person name="Zhao F."/>
            <person name="Cao W.C."/>
        </authorList>
    </citation>
    <scope>NUCLEOTIDE SEQUENCE</scope>
    <source>
        <strain evidence="13">Rsan-2018</strain>
    </source>
</reference>
<evidence type="ECO:0008006" key="15">
    <source>
        <dbReference type="Google" id="ProtNLM"/>
    </source>
</evidence>
<comment type="similarity">
    <text evidence="2">Belongs to the NUF2 family.</text>
</comment>
<dbReference type="InterPro" id="IPR013087">
    <property type="entry name" value="Znf_C2H2_type"/>
</dbReference>
<dbReference type="InterPro" id="IPR036236">
    <property type="entry name" value="Znf_C2H2_sf"/>
</dbReference>
<comment type="caution">
    <text evidence="13">The sequence shown here is derived from an EMBL/GenBank/DDBJ whole genome shotgun (WGS) entry which is preliminary data.</text>
</comment>
<evidence type="ECO:0000313" key="13">
    <source>
        <dbReference type="EMBL" id="KAH7947681.1"/>
    </source>
</evidence>
<proteinExistence type="inferred from homology"/>
<dbReference type="Gene3D" id="1.10.418.60">
    <property type="entry name" value="Ncd80 complex, Nuf2 subunit"/>
    <property type="match status" value="1"/>
</dbReference>
<evidence type="ECO:0000256" key="6">
    <source>
        <dbReference type="ARBA" id="ARBA00023054"/>
    </source>
</evidence>
<feature type="domain" description="C2H2-type" evidence="12">
    <location>
        <begin position="472"/>
        <end position="494"/>
    </location>
</feature>
<evidence type="ECO:0000259" key="11">
    <source>
        <dbReference type="Pfam" id="PF03800"/>
    </source>
</evidence>
<dbReference type="Pfam" id="PF03800">
    <property type="entry name" value="Nuf2"/>
    <property type="match status" value="1"/>
</dbReference>
<evidence type="ECO:0000256" key="8">
    <source>
        <dbReference type="ARBA" id="ARBA00023328"/>
    </source>
</evidence>
<keyword evidence="5" id="KW-0498">Mitosis</keyword>
<dbReference type="Gene3D" id="3.30.160.60">
    <property type="entry name" value="Classic Zinc Finger"/>
    <property type="match status" value="1"/>
</dbReference>
<keyword evidence="3" id="KW-0158">Chromosome</keyword>
<organism evidence="13 14">
    <name type="scientific">Rhipicephalus sanguineus</name>
    <name type="common">Brown dog tick</name>
    <name type="synonym">Ixodes sanguineus</name>
    <dbReference type="NCBI Taxonomy" id="34632"/>
    <lineage>
        <taxon>Eukaryota</taxon>
        <taxon>Metazoa</taxon>
        <taxon>Ecdysozoa</taxon>
        <taxon>Arthropoda</taxon>
        <taxon>Chelicerata</taxon>
        <taxon>Arachnida</taxon>
        <taxon>Acari</taxon>
        <taxon>Parasitiformes</taxon>
        <taxon>Ixodida</taxon>
        <taxon>Ixodoidea</taxon>
        <taxon>Ixodidae</taxon>
        <taxon>Rhipicephalinae</taxon>
        <taxon>Rhipicephalus</taxon>
        <taxon>Rhipicephalus</taxon>
    </lineage>
</organism>
<dbReference type="VEuPathDB" id="VectorBase:RSAN_054223"/>
<keyword evidence="7" id="KW-0131">Cell cycle</keyword>
<keyword evidence="4" id="KW-0132">Cell division</keyword>
<name>A0A9D4PPB8_RHISA</name>
<evidence type="ECO:0000256" key="2">
    <source>
        <dbReference type="ARBA" id="ARBA00005498"/>
    </source>
</evidence>
<evidence type="ECO:0000256" key="1">
    <source>
        <dbReference type="ARBA" id="ARBA00004584"/>
    </source>
</evidence>
<keyword evidence="14" id="KW-1185">Reference proteome</keyword>
<evidence type="ECO:0000313" key="14">
    <source>
        <dbReference type="Proteomes" id="UP000821837"/>
    </source>
</evidence>
<feature type="region of interest" description="Disordered" evidence="10">
    <location>
        <begin position="504"/>
        <end position="536"/>
    </location>
</feature>
<dbReference type="SUPFAM" id="SSF57667">
    <property type="entry name" value="beta-beta-alpha zinc fingers"/>
    <property type="match status" value="1"/>
</dbReference>
<evidence type="ECO:0000256" key="4">
    <source>
        <dbReference type="ARBA" id="ARBA00022618"/>
    </source>
</evidence>
<dbReference type="VEuPathDB" id="VectorBase:RSAN_037499"/>
<dbReference type="Pfam" id="PF12874">
    <property type="entry name" value="zf-met"/>
    <property type="match status" value="1"/>
</dbReference>
<keyword evidence="6 9" id="KW-0175">Coiled coil</keyword>
<dbReference type="EMBL" id="JABSTV010001252">
    <property type="protein sequence ID" value="KAH7947681.1"/>
    <property type="molecule type" value="Genomic_DNA"/>
</dbReference>
<evidence type="ECO:0000256" key="5">
    <source>
        <dbReference type="ARBA" id="ARBA00022776"/>
    </source>
</evidence>
<evidence type="ECO:0000256" key="7">
    <source>
        <dbReference type="ARBA" id="ARBA00023306"/>
    </source>
</evidence>
<evidence type="ECO:0000256" key="10">
    <source>
        <dbReference type="SAM" id="MobiDB-lite"/>
    </source>
</evidence>
<feature type="domain" description="Kinetochore protein Nuf2 N-terminal" evidence="11">
    <location>
        <begin position="18"/>
        <end position="129"/>
    </location>
</feature>
<evidence type="ECO:0000256" key="9">
    <source>
        <dbReference type="SAM" id="Coils"/>
    </source>
</evidence>
<protein>
    <recommendedName>
        <fullName evidence="15">C2H2-type domain-containing protein</fullName>
    </recommendedName>
</protein>
<evidence type="ECO:0000259" key="12">
    <source>
        <dbReference type="Pfam" id="PF12874"/>
    </source>
</evidence>
<dbReference type="AlphaFoldDB" id="A0A9D4PPB8"/>
<dbReference type="GO" id="GO:0051301">
    <property type="term" value="P:cell division"/>
    <property type="evidence" value="ECO:0007669"/>
    <property type="project" value="UniProtKB-KW"/>
</dbReference>
<dbReference type="InterPro" id="IPR038275">
    <property type="entry name" value="Nuf2_N_sf"/>
</dbReference>
<evidence type="ECO:0000256" key="3">
    <source>
        <dbReference type="ARBA" id="ARBA00022454"/>
    </source>
</evidence>
<feature type="coiled-coil region" evidence="9">
    <location>
        <begin position="210"/>
        <end position="317"/>
    </location>
</feature>
<reference evidence="13" key="2">
    <citation type="submission" date="2021-09" db="EMBL/GenBank/DDBJ databases">
        <authorList>
            <person name="Jia N."/>
            <person name="Wang J."/>
            <person name="Shi W."/>
            <person name="Du L."/>
            <person name="Sun Y."/>
            <person name="Zhan W."/>
            <person name="Jiang J."/>
            <person name="Wang Q."/>
            <person name="Zhang B."/>
            <person name="Ji P."/>
            <person name="Sakyi L.B."/>
            <person name="Cui X."/>
            <person name="Yuan T."/>
            <person name="Jiang B."/>
            <person name="Yang W."/>
            <person name="Lam T.T.-Y."/>
            <person name="Chang Q."/>
            <person name="Ding S."/>
            <person name="Wang X."/>
            <person name="Zhu J."/>
            <person name="Ruan X."/>
            <person name="Zhao L."/>
            <person name="Wei J."/>
            <person name="Que T."/>
            <person name="Du C."/>
            <person name="Cheng J."/>
            <person name="Dai P."/>
            <person name="Han X."/>
            <person name="Huang E."/>
            <person name="Gao Y."/>
            <person name="Liu J."/>
            <person name="Shao H."/>
            <person name="Ye R."/>
            <person name="Li L."/>
            <person name="Wei W."/>
            <person name="Wang X."/>
            <person name="Wang C."/>
            <person name="Huo Q."/>
            <person name="Li W."/>
            <person name="Guo W."/>
            <person name="Chen H."/>
            <person name="Chen S."/>
            <person name="Zhou L."/>
            <person name="Zhou L."/>
            <person name="Ni X."/>
            <person name="Tian J."/>
            <person name="Zhou Y."/>
            <person name="Sheng Y."/>
            <person name="Liu T."/>
            <person name="Pan Y."/>
            <person name="Xia L."/>
            <person name="Li J."/>
            <person name="Zhao F."/>
            <person name="Cao W."/>
        </authorList>
    </citation>
    <scope>NUCLEOTIDE SEQUENCE</scope>
    <source>
        <strain evidence="13">Rsan-2018</strain>
        <tissue evidence="13">Larvae</tissue>
    </source>
</reference>
<gene>
    <name evidence="13" type="ORF">HPB52_015142</name>
</gene>
<accession>A0A9D4PPB8</accession>
<dbReference type="Proteomes" id="UP000821837">
    <property type="component" value="Chromosome 6"/>
</dbReference>
<sequence>MSKATEPDGLETLLERCFGIRVARQELEAPTTALVIRVLHGAFSTFGLSDVALEVPCSLLPSEAMHIEGSIPLGHYLKLMQAVFEMLGVNDVGLQDLTNPKPKRTRRLFKILVNKLLHTTTVFTKYMDKLHQQQAAKAKGEQALAELNAVTAKANKMATLLHDVGEQEKAVDSELLACGETLAAYADKKTAIVSDYQQLKTTLCASTEAVEKAQLHIMELQEALEEKRASLCRDPPAWKEKILTDAETLAALESEIEKLRSVVSAVNEKVSLAPRISEEYSKTLDSITGMEDRAAEVEMLQQRKATQEKKRIELEQAHYALQKKVELAAEEQKRLDERQPYDAGLQSREQRNNDARQLLQQLQTAMKQTRASAIAKVFCGVCTNTPATATGPGALCFVRATSAEMSEIEETTDNCDTGGDVDFAADITGPNDWDADASLEQTAMEDENGEVQNGDAVTGDAEAAAEFQASVCYLCDVTAVSKSQMAMHVKGAKHKLRCANLRLPPSALDLPGTNRAAKSPTKAESKSAGPPDPSGY</sequence>
<dbReference type="GO" id="GO:0031262">
    <property type="term" value="C:Ndc80 complex"/>
    <property type="evidence" value="ECO:0007669"/>
    <property type="project" value="InterPro"/>
</dbReference>
<keyword evidence="8" id="KW-0137">Centromere</keyword>
<feature type="coiled-coil region" evidence="9">
    <location>
        <begin position="345"/>
        <end position="372"/>
    </location>
</feature>